<dbReference type="InterPro" id="IPR018649">
    <property type="entry name" value="SHOCT"/>
</dbReference>
<feature type="signal peptide" evidence="1">
    <location>
        <begin position="1"/>
        <end position="19"/>
    </location>
</feature>
<evidence type="ECO:0000313" key="3">
    <source>
        <dbReference type="EMBL" id="RAJ05434.1"/>
    </source>
</evidence>
<keyword evidence="1" id="KW-0732">Signal</keyword>
<evidence type="ECO:0000256" key="1">
    <source>
        <dbReference type="SAM" id="SignalP"/>
    </source>
</evidence>
<feature type="chain" id="PRO_5016272212" evidence="1">
    <location>
        <begin position="20"/>
        <end position="195"/>
    </location>
</feature>
<dbReference type="EMBL" id="QLLL01000004">
    <property type="protein sequence ID" value="RAJ05434.1"/>
    <property type="molecule type" value="Genomic_DNA"/>
</dbReference>
<dbReference type="Proteomes" id="UP000249547">
    <property type="component" value="Unassembled WGS sequence"/>
</dbReference>
<proteinExistence type="predicted"/>
<dbReference type="Pfam" id="PF09851">
    <property type="entry name" value="SHOCT"/>
    <property type="match status" value="1"/>
</dbReference>
<dbReference type="AlphaFoldDB" id="A0A327QP09"/>
<gene>
    <name evidence="3" type="ORF">LX64_02592</name>
</gene>
<evidence type="ECO:0000259" key="2">
    <source>
        <dbReference type="Pfam" id="PF09851"/>
    </source>
</evidence>
<keyword evidence="4" id="KW-1185">Reference proteome</keyword>
<protein>
    <submittedName>
        <fullName evidence="3">Putative oligomerization/nucleic acid binding protein</fullName>
    </submittedName>
</protein>
<feature type="domain" description="SHOCT" evidence="2">
    <location>
        <begin position="166"/>
        <end position="193"/>
    </location>
</feature>
<reference evidence="3 4" key="1">
    <citation type="submission" date="2018-06" db="EMBL/GenBank/DDBJ databases">
        <title>Genomic Encyclopedia of Archaeal and Bacterial Type Strains, Phase II (KMG-II): from individual species to whole genera.</title>
        <authorList>
            <person name="Goeker M."/>
        </authorList>
    </citation>
    <scope>NUCLEOTIDE SEQUENCE [LARGE SCALE GENOMIC DNA]</scope>
    <source>
        <strain evidence="3 4">DSM 23857</strain>
    </source>
</reference>
<accession>A0A327QP09</accession>
<comment type="caution">
    <text evidence="3">The sequence shown here is derived from an EMBL/GenBank/DDBJ whole genome shotgun (WGS) entry which is preliminary data.</text>
</comment>
<evidence type="ECO:0000313" key="4">
    <source>
        <dbReference type="Proteomes" id="UP000249547"/>
    </source>
</evidence>
<sequence>MKKTLISLCFLCVIFQAQAQDAPTVIPPGTNATKAQNMIDAAYTTPHGWTVKPGDEIKIGRGTNPNKTFAFIYQSPVGWGTQTSGDNYSEKRHGSTSLAGKTVKIKSLIAYGTKKLGYTVVAKIGVGELVNYWIEIDNAVDGGELIPPSQFAPKKPTSTAEISVADELKKLKDLLDSGAITQEEYDTQKKKLLNM</sequence>
<dbReference type="RefSeq" id="WP_211324801.1">
    <property type="nucleotide sequence ID" value="NZ_QLLL01000004.1"/>
</dbReference>
<name>A0A327QP09_9BACT</name>
<organism evidence="3 4">
    <name type="scientific">Chitinophaga skermanii</name>
    <dbReference type="NCBI Taxonomy" id="331697"/>
    <lineage>
        <taxon>Bacteria</taxon>
        <taxon>Pseudomonadati</taxon>
        <taxon>Bacteroidota</taxon>
        <taxon>Chitinophagia</taxon>
        <taxon>Chitinophagales</taxon>
        <taxon>Chitinophagaceae</taxon>
        <taxon>Chitinophaga</taxon>
    </lineage>
</organism>